<keyword evidence="3" id="KW-1185">Reference proteome</keyword>
<evidence type="ECO:0000313" key="3">
    <source>
        <dbReference type="Proteomes" id="UP001396334"/>
    </source>
</evidence>
<accession>A0ABR2R975</accession>
<feature type="region of interest" description="Disordered" evidence="1">
    <location>
        <begin position="1"/>
        <end position="30"/>
    </location>
</feature>
<proteinExistence type="predicted"/>
<evidence type="ECO:0000313" key="2">
    <source>
        <dbReference type="EMBL" id="KAK9009308.1"/>
    </source>
</evidence>
<name>A0ABR2R975_9ROSI</name>
<dbReference type="EMBL" id="JBBPBN010000024">
    <property type="protein sequence ID" value="KAK9009308.1"/>
    <property type="molecule type" value="Genomic_DNA"/>
</dbReference>
<dbReference type="Proteomes" id="UP001396334">
    <property type="component" value="Unassembled WGS sequence"/>
</dbReference>
<evidence type="ECO:0000256" key="1">
    <source>
        <dbReference type="SAM" id="MobiDB-lite"/>
    </source>
</evidence>
<reference evidence="2 3" key="1">
    <citation type="journal article" date="2024" name="G3 (Bethesda)">
        <title>Genome assembly of Hibiscus sabdariffa L. provides insights into metabolisms of medicinal natural products.</title>
        <authorList>
            <person name="Kim T."/>
        </authorList>
    </citation>
    <scope>NUCLEOTIDE SEQUENCE [LARGE SCALE GENOMIC DNA]</scope>
    <source>
        <strain evidence="2">TK-2024</strain>
        <tissue evidence="2">Old leaves</tissue>
    </source>
</reference>
<sequence>MPAGDFPQNWTEIRPPFTAPAPAPAPAGTRDPRGLYLFVSTEPKPFKWLDHWYEDKELMDMLEASYGSFKGRGIMPVLRQCKTVTKEWERCNRTNDPESIQAIENKCQAIENERTPVQTLVSY</sequence>
<comment type="caution">
    <text evidence="2">The sequence shown here is derived from an EMBL/GenBank/DDBJ whole genome shotgun (WGS) entry which is preliminary data.</text>
</comment>
<organism evidence="2 3">
    <name type="scientific">Hibiscus sabdariffa</name>
    <name type="common">roselle</name>
    <dbReference type="NCBI Taxonomy" id="183260"/>
    <lineage>
        <taxon>Eukaryota</taxon>
        <taxon>Viridiplantae</taxon>
        <taxon>Streptophyta</taxon>
        <taxon>Embryophyta</taxon>
        <taxon>Tracheophyta</taxon>
        <taxon>Spermatophyta</taxon>
        <taxon>Magnoliopsida</taxon>
        <taxon>eudicotyledons</taxon>
        <taxon>Gunneridae</taxon>
        <taxon>Pentapetalae</taxon>
        <taxon>rosids</taxon>
        <taxon>malvids</taxon>
        <taxon>Malvales</taxon>
        <taxon>Malvaceae</taxon>
        <taxon>Malvoideae</taxon>
        <taxon>Hibiscus</taxon>
    </lineage>
</organism>
<protein>
    <submittedName>
        <fullName evidence="2">Uncharacterized protein</fullName>
    </submittedName>
</protein>
<gene>
    <name evidence="2" type="ORF">V6N11_035849</name>
</gene>